<feature type="domain" description="4Fe-4S ferredoxin-type" evidence="1">
    <location>
        <begin position="50"/>
        <end position="82"/>
    </location>
</feature>
<dbReference type="PROSITE" id="PS51379">
    <property type="entry name" value="4FE4S_FER_2"/>
    <property type="match status" value="2"/>
</dbReference>
<dbReference type="AlphaFoldDB" id="A0A0F9N8A8"/>
<dbReference type="Pfam" id="PF13187">
    <property type="entry name" value="Fer4_9"/>
    <property type="match status" value="1"/>
</dbReference>
<dbReference type="EMBL" id="LAZR01003679">
    <property type="protein sequence ID" value="KKN15770.1"/>
    <property type="molecule type" value="Genomic_DNA"/>
</dbReference>
<dbReference type="SUPFAM" id="SSF54862">
    <property type="entry name" value="4Fe-4S ferredoxins"/>
    <property type="match status" value="1"/>
</dbReference>
<evidence type="ECO:0000313" key="2">
    <source>
        <dbReference type="EMBL" id="KKN15770.1"/>
    </source>
</evidence>
<comment type="caution">
    <text evidence="2">The sequence shown here is derived from an EMBL/GenBank/DDBJ whole genome shotgun (WGS) entry which is preliminary data.</text>
</comment>
<dbReference type="InterPro" id="IPR017896">
    <property type="entry name" value="4Fe4S_Fe-S-bd"/>
</dbReference>
<reference evidence="2" key="1">
    <citation type="journal article" date="2015" name="Nature">
        <title>Complex archaea that bridge the gap between prokaryotes and eukaryotes.</title>
        <authorList>
            <person name="Spang A."/>
            <person name="Saw J.H."/>
            <person name="Jorgensen S.L."/>
            <person name="Zaremba-Niedzwiedzka K."/>
            <person name="Martijn J."/>
            <person name="Lind A.E."/>
            <person name="van Eijk R."/>
            <person name="Schleper C."/>
            <person name="Guy L."/>
            <person name="Ettema T.J."/>
        </authorList>
    </citation>
    <scope>NUCLEOTIDE SEQUENCE</scope>
</reference>
<dbReference type="Gene3D" id="3.30.70.20">
    <property type="match status" value="1"/>
</dbReference>
<feature type="domain" description="4Fe-4S ferredoxin-type" evidence="1">
    <location>
        <begin position="4"/>
        <end position="33"/>
    </location>
</feature>
<name>A0A0F9N8A8_9ZZZZ</name>
<proteinExistence type="predicted"/>
<accession>A0A0F9N8A8</accession>
<organism evidence="2">
    <name type="scientific">marine sediment metagenome</name>
    <dbReference type="NCBI Taxonomy" id="412755"/>
    <lineage>
        <taxon>unclassified sequences</taxon>
        <taxon>metagenomes</taxon>
        <taxon>ecological metagenomes</taxon>
    </lineage>
</organism>
<protein>
    <recommendedName>
        <fullName evidence="1">4Fe-4S ferredoxin-type domain-containing protein</fullName>
    </recommendedName>
</protein>
<sequence length="98" mass="11013">MQVYRLKVNRTQCSGCGICYISCPINFNQLRSKGYLSKQNACLLVKNGIAYNIYDEKRKVNCDGCGVCLDCCPQSAIQLEIIEVEGIIHVFSKNNKND</sequence>
<gene>
    <name evidence="2" type="ORF">LCGC14_0982690</name>
</gene>
<evidence type="ECO:0000259" key="1">
    <source>
        <dbReference type="PROSITE" id="PS51379"/>
    </source>
</evidence>